<dbReference type="InterPro" id="IPR013783">
    <property type="entry name" value="Ig-like_fold"/>
</dbReference>
<gene>
    <name evidence="3" type="primary">LOC114331934</name>
</gene>
<reference evidence="3" key="1">
    <citation type="submission" date="2025-08" db="UniProtKB">
        <authorList>
            <consortium name="RefSeq"/>
        </authorList>
    </citation>
    <scope>IDENTIFICATION</scope>
    <source>
        <tissue evidence="3">Whole insect</tissue>
    </source>
</reference>
<dbReference type="AlphaFoldDB" id="A0A6P7FMT1"/>
<dbReference type="InParanoid" id="A0A6P7FMT1"/>
<dbReference type="Pfam" id="PF00041">
    <property type="entry name" value="fn3"/>
    <property type="match status" value="1"/>
</dbReference>
<evidence type="ECO:0000259" key="2">
    <source>
        <dbReference type="PROSITE" id="PS50853"/>
    </source>
</evidence>
<dbReference type="PROSITE" id="PS50853">
    <property type="entry name" value="FN3"/>
    <property type="match status" value="1"/>
</dbReference>
<name>A0A6P7FMT1_DIAVI</name>
<evidence type="ECO:0000313" key="3">
    <source>
        <dbReference type="RefSeq" id="XP_028137426.1"/>
    </source>
</evidence>
<dbReference type="Gene3D" id="2.60.40.10">
    <property type="entry name" value="Immunoglobulins"/>
    <property type="match status" value="1"/>
</dbReference>
<dbReference type="RefSeq" id="XP_028137426.1">
    <property type="nucleotide sequence ID" value="XM_028281625.1"/>
</dbReference>
<accession>A0A6P7FMT1</accession>
<dbReference type="SUPFAM" id="SSF49265">
    <property type="entry name" value="Fibronectin type III"/>
    <property type="match status" value="1"/>
</dbReference>
<protein>
    <submittedName>
        <fullName evidence="3">Myomesin-2-like</fullName>
    </submittedName>
</protein>
<feature type="domain" description="Fibronectin type-III" evidence="2">
    <location>
        <begin position="1"/>
        <end position="68"/>
    </location>
</feature>
<dbReference type="CDD" id="cd00063">
    <property type="entry name" value="FN3"/>
    <property type="match status" value="1"/>
</dbReference>
<organism evidence="3">
    <name type="scientific">Diabrotica virgifera virgifera</name>
    <name type="common">western corn rootworm</name>
    <dbReference type="NCBI Taxonomy" id="50390"/>
    <lineage>
        <taxon>Eukaryota</taxon>
        <taxon>Metazoa</taxon>
        <taxon>Ecdysozoa</taxon>
        <taxon>Arthropoda</taxon>
        <taxon>Hexapoda</taxon>
        <taxon>Insecta</taxon>
        <taxon>Pterygota</taxon>
        <taxon>Neoptera</taxon>
        <taxon>Endopterygota</taxon>
        <taxon>Coleoptera</taxon>
        <taxon>Polyphaga</taxon>
        <taxon>Cucujiformia</taxon>
        <taxon>Chrysomeloidea</taxon>
        <taxon>Chrysomelidae</taxon>
        <taxon>Galerucinae</taxon>
        <taxon>Diabroticina</taxon>
        <taxon>Diabroticites</taxon>
        <taxon>Diabrotica</taxon>
    </lineage>
</organism>
<feature type="compositionally biased region" description="Basic residues" evidence="1">
    <location>
        <begin position="122"/>
        <end position="132"/>
    </location>
</feature>
<sequence>MIQGYAVDYTLVGSDNWVTLEKVCQSHTYVVKDLLEPGAQYVFRIRALNVHGYSKPSLETQIVQLEEDDFRDPLDLPKITKRRNTLVNENRRQNGKRKLEIEDEAVAGTSWGTLDSSDAKQRGKKSRSKKTT</sequence>
<dbReference type="InterPro" id="IPR003961">
    <property type="entry name" value="FN3_dom"/>
</dbReference>
<feature type="region of interest" description="Disordered" evidence="1">
    <location>
        <begin position="111"/>
        <end position="132"/>
    </location>
</feature>
<dbReference type="InterPro" id="IPR036116">
    <property type="entry name" value="FN3_sf"/>
</dbReference>
<proteinExistence type="predicted"/>
<evidence type="ECO:0000256" key="1">
    <source>
        <dbReference type="SAM" id="MobiDB-lite"/>
    </source>
</evidence>